<evidence type="ECO:0000256" key="8">
    <source>
        <dbReference type="ARBA" id="ARBA00023136"/>
    </source>
</evidence>
<dbReference type="InterPro" id="IPR004485">
    <property type="entry name" value="Cobalamin_biosynth_CobD/CbiB"/>
</dbReference>
<evidence type="ECO:0000256" key="9">
    <source>
        <dbReference type="HAMAP-Rule" id="MF_00024"/>
    </source>
</evidence>
<feature type="transmembrane region" description="Helical" evidence="9">
    <location>
        <begin position="215"/>
        <end position="235"/>
    </location>
</feature>
<keyword evidence="11" id="KW-1185">Reference proteome</keyword>
<evidence type="ECO:0000313" key="10">
    <source>
        <dbReference type="EMBL" id="MBE0401478.1"/>
    </source>
</evidence>
<dbReference type="PANTHER" id="PTHR34308">
    <property type="entry name" value="COBALAMIN BIOSYNTHESIS PROTEIN CBIB"/>
    <property type="match status" value="1"/>
</dbReference>
<dbReference type="Pfam" id="PF03186">
    <property type="entry name" value="CobD_Cbib"/>
    <property type="match status" value="1"/>
</dbReference>
<dbReference type="EMBL" id="RRZD01000018">
    <property type="protein sequence ID" value="MBE0401478.1"/>
    <property type="molecule type" value="Genomic_DNA"/>
</dbReference>
<gene>
    <name evidence="9 10" type="primary">cobD</name>
    <name evidence="10" type="ORF">EI168_15420</name>
</gene>
<accession>A0ABR9F4U2</accession>
<evidence type="ECO:0000313" key="11">
    <source>
        <dbReference type="Proteomes" id="UP001645039"/>
    </source>
</evidence>
<comment type="function">
    <text evidence="9">Converts cobyric acid to cobinamide by the addition of aminopropanol on the F carboxylic group.</text>
</comment>
<name>A0ABR9F4U2_9GAMM</name>
<evidence type="ECO:0000256" key="7">
    <source>
        <dbReference type="ARBA" id="ARBA00022989"/>
    </source>
</evidence>
<protein>
    <recommendedName>
        <fullName evidence="9">Cobalamin biosynthesis protein CobD</fullName>
    </recommendedName>
</protein>
<keyword evidence="8 9" id="KW-0472">Membrane</keyword>
<dbReference type="RefSeq" id="WP_096279412.1">
    <property type="nucleotide sequence ID" value="NZ_CBCSBM010000017.1"/>
</dbReference>
<comment type="subcellular location">
    <subcellularLocation>
        <location evidence="1 9">Cell membrane</location>
        <topology evidence="1 9">Multi-pass membrane protein</topology>
    </subcellularLocation>
</comment>
<keyword evidence="5 9" id="KW-0169">Cobalamin biosynthesis</keyword>
<comment type="similarity">
    <text evidence="3 9">Belongs to the CobD/CbiB family.</text>
</comment>
<comment type="pathway">
    <text evidence="2 9">Cofactor biosynthesis; adenosylcobalamin biosynthesis.</text>
</comment>
<proteinExistence type="inferred from homology"/>
<keyword evidence="4 9" id="KW-1003">Cell membrane</keyword>
<comment type="caution">
    <text evidence="10">The sequence shown here is derived from an EMBL/GenBank/DDBJ whole genome shotgun (WGS) entry which is preliminary data.</text>
</comment>
<feature type="transmembrane region" description="Helical" evidence="9">
    <location>
        <begin position="7"/>
        <end position="23"/>
    </location>
</feature>
<feature type="transmembrane region" description="Helical" evidence="9">
    <location>
        <begin position="161"/>
        <end position="182"/>
    </location>
</feature>
<dbReference type="HAMAP" id="MF_00024">
    <property type="entry name" value="CobD_CbiB"/>
    <property type="match status" value="1"/>
</dbReference>
<evidence type="ECO:0000256" key="3">
    <source>
        <dbReference type="ARBA" id="ARBA00006263"/>
    </source>
</evidence>
<sequence length="338" mass="36047">MIAGATLGGAGLIMLAIMIDLIVGDPRSWPHPVVLIGRFISVFERRWNRGSAAARRFSGLLLTVSVVGGVLGVSWLLLWALAQLHPGLALIAELLLLSTTLAIKGLGDAARAVVVPLTNGDLPAARQALSMIVGRDTHPLNEADITRATVETVAENTVDGIVAPLFFAFIGGAPLALAYKAVNTLDSMVGYRNQRYSDFGFFSAKLDDIANWLPARLTALCLWLAGLLLSTAGVLSVRWKGALRSTCHDAPRHLSPNAGWPEAMVAHLLGVQLGGTSFYQGLASHRATLGEPINVLRVAHISATVRLMHGAWLLFTLLFVLLMIVPIAMKMAIFSGVI</sequence>
<feature type="transmembrane region" description="Helical" evidence="9">
    <location>
        <begin position="311"/>
        <end position="333"/>
    </location>
</feature>
<organism evidence="10 11">
    <name type="scientific">Halomonas casei</name>
    <dbReference type="NCBI Taxonomy" id="2742613"/>
    <lineage>
        <taxon>Bacteria</taxon>
        <taxon>Pseudomonadati</taxon>
        <taxon>Pseudomonadota</taxon>
        <taxon>Gammaproteobacteria</taxon>
        <taxon>Oceanospirillales</taxon>
        <taxon>Halomonadaceae</taxon>
        <taxon>Halomonas</taxon>
    </lineage>
</organism>
<dbReference type="NCBIfam" id="TIGR00380">
    <property type="entry name" value="cobal_cbiB"/>
    <property type="match status" value="1"/>
</dbReference>
<evidence type="ECO:0000256" key="1">
    <source>
        <dbReference type="ARBA" id="ARBA00004651"/>
    </source>
</evidence>
<reference evidence="10 11" key="1">
    <citation type="submission" date="2020-07" db="EMBL/GenBank/DDBJ databases">
        <title>Halophilic bacteria isolated from french cheeses.</title>
        <authorList>
            <person name="Kothe C.I."/>
            <person name="Farah-Kraiem B."/>
            <person name="Renault P."/>
            <person name="Dridi B."/>
        </authorList>
    </citation>
    <scope>NUCLEOTIDE SEQUENCE [LARGE SCALE GENOMIC DNA]</scope>
    <source>
        <strain evidence="10 11">FME1</strain>
    </source>
</reference>
<evidence type="ECO:0000256" key="5">
    <source>
        <dbReference type="ARBA" id="ARBA00022573"/>
    </source>
</evidence>
<keyword evidence="6 9" id="KW-0812">Transmembrane</keyword>
<dbReference type="Proteomes" id="UP001645039">
    <property type="component" value="Unassembled WGS sequence"/>
</dbReference>
<evidence type="ECO:0000256" key="4">
    <source>
        <dbReference type="ARBA" id="ARBA00022475"/>
    </source>
</evidence>
<evidence type="ECO:0000256" key="6">
    <source>
        <dbReference type="ARBA" id="ARBA00022692"/>
    </source>
</evidence>
<keyword evidence="7 9" id="KW-1133">Transmembrane helix</keyword>
<dbReference type="PANTHER" id="PTHR34308:SF1">
    <property type="entry name" value="COBALAMIN BIOSYNTHESIS PROTEIN CBIB"/>
    <property type="match status" value="1"/>
</dbReference>
<evidence type="ECO:0000256" key="2">
    <source>
        <dbReference type="ARBA" id="ARBA00004953"/>
    </source>
</evidence>
<feature type="transmembrane region" description="Helical" evidence="9">
    <location>
        <begin position="59"/>
        <end position="82"/>
    </location>
</feature>